<dbReference type="Proteomes" id="UP001155241">
    <property type="component" value="Unassembled WGS sequence"/>
</dbReference>
<dbReference type="Pfam" id="PF01120">
    <property type="entry name" value="Alpha_L_fucos"/>
    <property type="match status" value="1"/>
</dbReference>
<sequence>MARTPQQKHSESVGGINNLSPRPWQVDTTVNKGWFYLPGIHGVRDVFDGAGDAGGGGPDHVSQTGDDPVQLTGGQIIENLCDIVSKNGNMMLNVGPRPDGSLDQLLFRRLRPN</sequence>
<keyword evidence="4" id="KW-1185">Reference proteome</keyword>
<reference evidence="3" key="1">
    <citation type="submission" date="2022-06" db="EMBL/GenBank/DDBJ databases">
        <title>Aeoliella straminimaris, a novel planctomycete from sediments.</title>
        <authorList>
            <person name="Vitorino I.R."/>
            <person name="Lage O.M."/>
        </authorList>
    </citation>
    <scope>NUCLEOTIDE SEQUENCE</scope>
    <source>
        <strain evidence="3">ICT_H6.2</strain>
    </source>
</reference>
<feature type="region of interest" description="Disordered" evidence="1">
    <location>
        <begin position="1"/>
        <end position="24"/>
    </location>
</feature>
<feature type="domain" description="Glycoside hydrolase family 29 N-terminal" evidence="2">
    <location>
        <begin position="74"/>
        <end position="110"/>
    </location>
</feature>
<dbReference type="SUPFAM" id="SSF51445">
    <property type="entry name" value="(Trans)glycosidases"/>
    <property type="match status" value="1"/>
</dbReference>
<dbReference type="EMBL" id="JAMXLR010000037">
    <property type="protein sequence ID" value="MCO6044642.1"/>
    <property type="molecule type" value="Genomic_DNA"/>
</dbReference>
<protein>
    <submittedName>
        <fullName evidence="3">Alpha-L-fucosidase</fullName>
    </submittedName>
</protein>
<evidence type="ECO:0000256" key="1">
    <source>
        <dbReference type="SAM" id="MobiDB-lite"/>
    </source>
</evidence>
<accession>A0A9X2F935</accession>
<dbReference type="InterPro" id="IPR017853">
    <property type="entry name" value="GH"/>
</dbReference>
<dbReference type="AlphaFoldDB" id="A0A9X2F935"/>
<proteinExistence type="predicted"/>
<dbReference type="GO" id="GO:0005975">
    <property type="term" value="P:carbohydrate metabolic process"/>
    <property type="evidence" value="ECO:0007669"/>
    <property type="project" value="InterPro"/>
</dbReference>
<evidence type="ECO:0000259" key="2">
    <source>
        <dbReference type="Pfam" id="PF01120"/>
    </source>
</evidence>
<dbReference type="InterPro" id="IPR057739">
    <property type="entry name" value="Glyco_hydro_29_N"/>
</dbReference>
<name>A0A9X2F935_9BACT</name>
<dbReference type="GO" id="GO:0004560">
    <property type="term" value="F:alpha-L-fucosidase activity"/>
    <property type="evidence" value="ECO:0007669"/>
    <property type="project" value="InterPro"/>
</dbReference>
<gene>
    <name evidence="3" type="ORF">NG895_12060</name>
</gene>
<evidence type="ECO:0000313" key="3">
    <source>
        <dbReference type="EMBL" id="MCO6044642.1"/>
    </source>
</evidence>
<dbReference type="Gene3D" id="3.20.20.80">
    <property type="entry name" value="Glycosidases"/>
    <property type="match status" value="1"/>
</dbReference>
<feature type="compositionally biased region" description="Polar residues" evidence="1">
    <location>
        <begin position="15"/>
        <end position="24"/>
    </location>
</feature>
<evidence type="ECO:0000313" key="4">
    <source>
        <dbReference type="Proteomes" id="UP001155241"/>
    </source>
</evidence>
<comment type="caution">
    <text evidence="3">The sequence shown here is derived from an EMBL/GenBank/DDBJ whole genome shotgun (WGS) entry which is preliminary data.</text>
</comment>
<dbReference type="RefSeq" id="WP_252852758.1">
    <property type="nucleotide sequence ID" value="NZ_JAMXLR010000037.1"/>
</dbReference>
<feature type="region of interest" description="Disordered" evidence="1">
    <location>
        <begin position="48"/>
        <end position="68"/>
    </location>
</feature>
<organism evidence="3 4">
    <name type="scientific">Aeoliella straminimaris</name>
    <dbReference type="NCBI Taxonomy" id="2954799"/>
    <lineage>
        <taxon>Bacteria</taxon>
        <taxon>Pseudomonadati</taxon>
        <taxon>Planctomycetota</taxon>
        <taxon>Planctomycetia</taxon>
        <taxon>Pirellulales</taxon>
        <taxon>Lacipirellulaceae</taxon>
        <taxon>Aeoliella</taxon>
    </lineage>
</organism>